<evidence type="ECO:0000313" key="1">
    <source>
        <dbReference type="EMBL" id="KAF9070718.1"/>
    </source>
</evidence>
<comment type="caution">
    <text evidence="1">The sequence shown here is derived from an EMBL/GenBank/DDBJ whole genome shotgun (WGS) entry which is preliminary data.</text>
</comment>
<evidence type="ECO:0000313" key="2">
    <source>
        <dbReference type="Proteomes" id="UP000772434"/>
    </source>
</evidence>
<protein>
    <submittedName>
        <fullName evidence="1">Uncharacterized protein</fullName>
    </submittedName>
</protein>
<dbReference type="AlphaFoldDB" id="A0A9P5PVI9"/>
<sequence length="81" mass="9182">MARLVAVLLSVKQNYASLLGTSSPLLCTIYSVRARFWFVSKNPEEAGISLSRRMFCHRQLCILEMQNGRRRIIPVCVGTHS</sequence>
<dbReference type="Proteomes" id="UP000772434">
    <property type="component" value="Unassembled WGS sequence"/>
</dbReference>
<gene>
    <name evidence="1" type="ORF">BDP27DRAFT_584231</name>
</gene>
<proteinExistence type="predicted"/>
<dbReference type="EMBL" id="JADNRY010000038">
    <property type="protein sequence ID" value="KAF9070718.1"/>
    <property type="molecule type" value="Genomic_DNA"/>
</dbReference>
<keyword evidence="2" id="KW-1185">Reference proteome</keyword>
<reference evidence="1" key="1">
    <citation type="submission" date="2020-11" db="EMBL/GenBank/DDBJ databases">
        <authorList>
            <consortium name="DOE Joint Genome Institute"/>
            <person name="Ahrendt S."/>
            <person name="Riley R."/>
            <person name="Andreopoulos W."/>
            <person name="Labutti K."/>
            <person name="Pangilinan J."/>
            <person name="Ruiz-Duenas F.J."/>
            <person name="Barrasa J.M."/>
            <person name="Sanchez-Garcia M."/>
            <person name="Camarero S."/>
            <person name="Miyauchi S."/>
            <person name="Serrano A."/>
            <person name="Linde D."/>
            <person name="Babiker R."/>
            <person name="Drula E."/>
            <person name="Ayuso-Fernandez I."/>
            <person name="Pacheco R."/>
            <person name="Padilla G."/>
            <person name="Ferreira P."/>
            <person name="Barriuso J."/>
            <person name="Kellner H."/>
            <person name="Castanera R."/>
            <person name="Alfaro M."/>
            <person name="Ramirez L."/>
            <person name="Pisabarro A.G."/>
            <person name="Kuo A."/>
            <person name="Tritt A."/>
            <person name="Lipzen A."/>
            <person name="He G."/>
            <person name="Yan M."/>
            <person name="Ng V."/>
            <person name="Cullen D."/>
            <person name="Martin F."/>
            <person name="Rosso M.-N."/>
            <person name="Henrissat B."/>
            <person name="Hibbett D."/>
            <person name="Martinez A.T."/>
            <person name="Grigoriev I.V."/>
        </authorList>
    </citation>
    <scope>NUCLEOTIDE SEQUENCE</scope>
    <source>
        <strain evidence="1">AH 40177</strain>
    </source>
</reference>
<accession>A0A9P5PVI9</accession>
<organism evidence="1 2">
    <name type="scientific">Rhodocollybia butyracea</name>
    <dbReference type="NCBI Taxonomy" id="206335"/>
    <lineage>
        <taxon>Eukaryota</taxon>
        <taxon>Fungi</taxon>
        <taxon>Dikarya</taxon>
        <taxon>Basidiomycota</taxon>
        <taxon>Agaricomycotina</taxon>
        <taxon>Agaricomycetes</taxon>
        <taxon>Agaricomycetidae</taxon>
        <taxon>Agaricales</taxon>
        <taxon>Marasmiineae</taxon>
        <taxon>Omphalotaceae</taxon>
        <taxon>Rhodocollybia</taxon>
    </lineage>
</organism>
<name>A0A9P5PVI9_9AGAR</name>